<evidence type="ECO:0000313" key="1">
    <source>
        <dbReference type="EMBL" id="GAA2358294.1"/>
    </source>
</evidence>
<reference evidence="1 2" key="1">
    <citation type="journal article" date="2019" name="Int. J. Syst. Evol. Microbiol.">
        <title>The Global Catalogue of Microorganisms (GCM) 10K type strain sequencing project: providing services to taxonomists for standard genome sequencing and annotation.</title>
        <authorList>
            <consortium name="The Broad Institute Genomics Platform"/>
            <consortium name="The Broad Institute Genome Sequencing Center for Infectious Disease"/>
            <person name="Wu L."/>
            <person name="Ma J."/>
        </authorList>
    </citation>
    <scope>NUCLEOTIDE SEQUENCE [LARGE SCALE GENOMIC DNA]</scope>
    <source>
        <strain evidence="1 2">JCM 16221</strain>
    </source>
</reference>
<organism evidence="1 2">
    <name type="scientific">Saccharopolyspora halophila</name>
    <dbReference type="NCBI Taxonomy" id="405551"/>
    <lineage>
        <taxon>Bacteria</taxon>
        <taxon>Bacillati</taxon>
        <taxon>Actinomycetota</taxon>
        <taxon>Actinomycetes</taxon>
        <taxon>Pseudonocardiales</taxon>
        <taxon>Pseudonocardiaceae</taxon>
        <taxon>Saccharopolyspora</taxon>
    </lineage>
</organism>
<evidence type="ECO:0000313" key="2">
    <source>
        <dbReference type="Proteomes" id="UP001501218"/>
    </source>
</evidence>
<proteinExistence type="predicted"/>
<accession>A0ABN3GQE2</accession>
<protein>
    <recommendedName>
        <fullName evidence="3">MacB-like periplasmic core domain-containing protein</fullName>
    </recommendedName>
</protein>
<comment type="caution">
    <text evidence="1">The sequence shown here is derived from an EMBL/GenBank/DDBJ whole genome shotgun (WGS) entry which is preliminary data.</text>
</comment>
<gene>
    <name evidence="1" type="ORF">GCM10009854_40830</name>
</gene>
<dbReference type="Proteomes" id="UP001501218">
    <property type="component" value="Unassembled WGS sequence"/>
</dbReference>
<evidence type="ECO:0008006" key="3">
    <source>
        <dbReference type="Google" id="ProtNLM"/>
    </source>
</evidence>
<keyword evidence="2" id="KW-1185">Reference proteome</keyword>
<dbReference type="EMBL" id="BAAARA010000019">
    <property type="protein sequence ID" value="GAA2358294.1"/>
    <property type="molecule type" value="Genomic_DNA"/>
</dbReference>
<sequence>MRHGASVTSEVPMSAATRDGYDVTRAQWVNAFAVFIGPRAVDQDKNLVGIVRMPYRPGISIERGGHDVEFARGVSLVRDSGPDGAVEHGLVAAVDLVYVALPIFPSRSAAASSLWWI</sequence>
<name>A0ABN3GQE2_9PSEU</name>